<evidence type="ECO:0000256" key="4">
    <source>
        <dbReference type="ARBA" id="ARBA00022692"/>
    </source>
</evidence>
<evidence type="ECO:0000256" key="12">
    <source>
        <dbReference type="RuleBase" id="RU003484"/>
    </source>
</evidence>
<evidence type="ECO:0000256" key="6">
    <source>
        <dbReference type="ARBA" id="ARBA00022989"/>
    </source>
</evidence>
<feature type="transmembrane region" description="Helical" evidence="10">
    <location>
        <begin position="364"/>
        <end position="384"/>
    </location>
</feature>
<dbReference type="Pfam" id="PF00344">
    <property type="entry name" value="SecY"/>
    <property type="match status" value="1"/>
</dbReference>
<dbReference type="PRINTS" id="PR00303">
    <property type="entry name" value="SECYTRNLCASE"/>
</dbReference>
<dbReference type="InterPro" id="IPR026593">
    <property type="entry name" value="SecY"/>
</dbReference>
<keyword evidence="7 10" id="KW-0811">Translocation</keyword>
<evidence type="ECO:0000256" key="5">
    <source>
        <dbReference type="ARBA" id="ARBA00022927"/>
    </source>
</evidence>
<accession>A0A0R2ILW1</accession>
<keyword evidence="5 10" id="KW-0653">Protein transport</keyword>
<dbReference type="PATRIC" id="fig|319652.3.peg.1595"/>
<evidence type="ECO:0000256" key="10">
    <source>
        <dbReference type="HAMAP-Rule" id="MF_01465"/>
    </source>
</evidence>
<dbReference type="SUPFAM" id="SSF103491">
    <property type="entry name" value="Preprotein translocase SecY subunit"/>
    <property type="match status" value="1"/>
</dbReference>
<comment type="similarity">
    <text evidence="2 10 13">Belongs to the SecY/SEC61-alpha family.</text>
</comment>
<feature type="transmembrane region" description="Helical" evidence="10">
    <location>
        <begin position="18"/>
        <end position="36"/>
    </location>
</feature>
<evidence type="ECO:0000256" key="9">
    <source>
        <dbReference type="ARBA" id="ARBA00039733"/>
    </source>
</evidence>
<evidence type="ECO:0000256" key="13">
    <source>
        <dbReference type="RuleBase" id="RU004349"/>
    </source>
</evidence>
<proteinExistence type="inferred from homology"/>
<dbReference type="GO" id="GO:0043952">
    <property type="term" value="P:protein transport by the Sec complex"/>
    <property type="evidence" value="ECO:0007669"/>
    <property type="project" value="UniProtKB-UniRule"/>
</dbReference>
<protein>
    <recommendedName>
        <fullName evidence="9 10">Protein translocase subunit SecY</fullName>
    </recommendedName>
</protein>
<evidence type="ECO:0000256" key="11">
    <source>
        <dbReference type="RuleBase" id="RU000537"/>
    </source>
</evidence>
<comment type="subunit">
    <text evidence="10">Component of the Sec protein translocase complex. Heterotrimer consisting of SecY, SecE and SecG subunits. The heterotrimers can form oligomers, although 1 heterotrimer is thought to be able to translocate proteins. Interacts with the ribosome. Interacts with SecDF, and other proteins may be involved. Interacts with SecA.</text>
</comment>
<keyword evidence="3 10" id="KW-0813">Transport</keyword>
<keyword evidence="10" id="KW-1003">Cell membrane</keyword>
<dbReference type="Proteomes" id="UP000051568">
    <property type="component" value="Unassembled WGS sequence"/>
</dbReference>
<feature type="transmembrane region" description="Helical" evidence="10">
    <location>
        <begin position="313"/>
        <end position="330"/>
    </location>
</feature>
<comment type="function">
    <text evidence="10 11">The central subunit of the protein translocation channel SecYEG. Consists of two halves formed by TMs 1-5 and 6-10. These two domains form a lateral gate at the front which open onto the bilayer between TMs 2 and 7, and are clamped together by SecE at the back. The channel is closed by both a pore ring composed of hydrophobic SecY resides and a short helix (helix 2A) on the extracellular side of the membrane which forms a plug. The plug probably moves laterally to allow the channel to open. The ring and the pore may move independently.</text>
</comment>
<feature type="transmembrane region" description="Helical" evidence="10">
    <location>
        <begin position="179"/>
        <end position="199"/>
    </location>
</feature>
<dbReference type="HAMAP" id="MF_01465">
    <property type="entry name" value="SecY"/>
    <property type="match status" value="1"/>
</dbReference>
<name>A0A0R2ILW1_9LACO</name>
<evidence type="ECO:0000313" key="14">
    <source>
        <dbReference type="EMBL" id="KRN66016.1"/>
    </source>
</evidence>
<feature type="transmembrane region" description="Helical" evidence="10">
    <location>
        <begin position="396"/>
        <end position="414"/>
    </location>
</feature>
<dbReference type="RefSeq" id="WP_057751197.1">
    <property type="nucleotide sequence ID" value="NZ_BJVH01000007.1"/>
</dbReference>
<dbReference type="PROSITE" id="PS00755">
    <property type="entry name" value="SECY_1"/>
    <property type="match status" value="1"/>
</dbReference>
<evidence type="ECO:0000256" key="3">
    <source>
        <dbReference type="ARBA" id="ARBA00022448"/>
    </source>
</evidence>
<comment type="caution">
    <text evidence="14">The sequence shown here is derived from an EMBL/GenBank/DDBJ whole genome shotgun (WGS) entry which is preliminary data.</text>
</comment>
<dbReference type="STRING" id="319652.IV80_GL001575"/>
<comment type="caution">
    <text evidence="10">Lacks conserved residue(s) required for the propagation of feature annotation.</text>
</comment>
<feature type="transmembrane region" description="Helical" evidence="10">
    <location>
        <begin position="256"/>
        <end position="278"/>
    </location>
</feature>
<dbReference type="NCBIfam" id="TIGR00967">
    <property type="entry name" value="3a0501s007"/>
    <property type="match status" value="1"/>
</dbReference>
<feature type="transmembrane region" description="Helical" evidence="10">
    <location>
        <begin position="211"/>
        <end position="235"/>
    </location>
</feature>
<keyword evidence="8 10" id="KW-0472">Membrane</keyword>
<keyword evidence="4 10" id="KW-0812">Transmembrane</keyword>
<dbReference type="GO" id="GO:0006605">
    <property type="term" value="P:protein targeting"/>
    <property type="evidence" value="ECO:0007669"/>
    <property type="project" value="UniProtKB-UniRule"/>
</dbReference>
<dbReference type="InterPro" id="IPR023201">
    <property type="entry name" value="SecY_dom_sf"/>
</dbReference>
<dbReference type="AlphaFoldDB" id="A0A0R2ILW1"/>
<comment type="subcellular location">
    <subcellularLocation>
        <location evidence="10">Cell membrane</location>
        <topology evidence="10">Multi-pass membrane protein</topology>
    </subcellularLocation>
    <subcellularLocation>
        <location evidence="1 12">Membrane</location>
        <topology evidence="1 12">Multi-pass membrane protein</topology>
    </subcellularLocation>
</comment>
<reference evidence="14 15" key="1">
    <citation type="journal article" date="2015" name="Genome Announc.">
        <title>Expanding the biotechnology potential of lactobacilli through comparative genomics of 213 strains and associated genera.</title>
        <authorList>
            <person name="Sun Z."/>
            <person name="Harris H.M."/>
            <person name="McCann A."/>
            <person name="Guo C."/>
            <person name="Argimon S."/>
            <person name="Zhang W."/>
            <person name="Yang X."/>
            <person name="Jeffery I.B."/>
            <person name="Cooney J.C."/>
            <person name="Kagawa T.F."/>
            <person name="Liu W."/>
            <person name="Song Y."/>
            <person name="Salvetti E."/>
            <person name="Wrobel A."/>
            <person name="Rasinkangas P."/>
            <person name="Parkhill J."/>
            <person name="Rea M.C."/>
            <person name="O'Sullivan O."/>
            <person name="Ritari J."/>
            <person name="Douillard F.P."/>
            <person name="Paul Ross R."/>
            <person name="Yang R."/>
            <person name="Briner A.E."/>
            <person name="Felis G.E."/>
            <person name="de Vos W.M."/>
            <person name="Barrangou R."/>
            <person name="Klaenhammer T.R."/>
            <person name="Caufield P.W."/>
            <person name="Cui Y."/>
            <person name="Zhang H."/>
            <person name="O'Toole P.W."/>
        </authorList>
    </citation>
    <scope>NUCLEOTIDE SEQUENCE [LARGE SCALE GENOMIC DNA]</scope>
    <source>
        <strain evidence="14 15">DSM 17757</strain>
    </source>
</reference>
<dbReference type="GO" id="GO:0065002">
    <property type="term" value="P:intracellular protein transmembrane transport"/>
    <property type="evidence" value="ECO:0007669"/>
    <property type="project" value="UniProtKB-UniRule"/>
</dbReference>
<organism evidence="14 15">
    <name type="scientific">Pediococcus cellicola</name>
    <dbReference type="NCBI Taxonomy" id="319652"/>
    <lineage>
        <taxon>Bacteria</taxon>
        <taxon>Bacillati</taxon>
        <taxon>Bacillota</taxon>
        <taxon>Bacilli</taxon>
        <taxon>Lactobacillales</taxon>
        <taxon>Lactobacillaceae</taxon>
        <taxon>Pediococcus</taxon>
    </lineage>
</organism>
<gene>
    <name evidence="10" type="primary">secY</name>
    <name evidence="14" type="ORF">IV80_GL001575</name>
</gene>
<feature type="transmembrane region" description="Helical" evidence="10">
    <location>
        <begin position="115"/>
        <end position="134"/>
    </location>
</feature>
<dbReference type="InterPro" id="IPR030659">
    <property type="entry name" value="SecY_CS"/>
</dbReference>
<dbReference type="Gene3D" id="1.10.3370.10">
    <property type="entry name" value="SecY subunit domain"/>
    <property type="match status" value="1"/>
</dbReference>
<evidence type="ECO:0000256" key="8">
    <source>
        <dbReference type="ARBA" id="ARBA00023136"/>
    </source>
</evidence>
<evidence type="ECO:0000256" key="1">
    <source>
        <dbReference type="ARBA" id="ARBA00004141"/>
    </source>
</evidence>
<dbReference type="PIRSF" id="PIRSF004557">
    <property type="entry name" value="SecY"/>
    <property type="match status" value="1"/>
</dbReference>
<dbReference type="InterPro" id="IPR002208">
    <property type="entry name" value="SecY/SEC61-alpha"/>
</dbReference>
<dbReference type="GO" id="GO:0005886">
    <property type="term" value="C:plasma membrane"/>
    <property type="evidence" value="ECO:0007669"/>
    <property type="project" value="UniProtKB-SubCell"/>
</dbReference>
<evidence type="ECO:0000313" key="15">
    <source>
        <dbReference type="Proteomes" id="UP000051568"/>
    </source>
</evidence>
<evidence type="ECO:0000256" key="2">
    <source>
        <dbReference type="ARBA" id="ARBA00005751"/>
    </source>
</evidence>
<sequence>MLSTIKNAFKVKDIRNKILFTLGVLIIYRLGAYITVPGINAKALQSVASSGLVGILNTFSGGGLSNYSIFAMGVSPYITAQIVIQLLQMDIVPRFVEWSKQGEVGRRKLNQATRYLTIILAFVQSVGITAGFNALSSLNLVENPSVQTYVTIGLILTGGTMLATWMGDMITDRGLGNGVSILIFAGIIARTPTSIYQIYQEQFVDVAKSDWLNSFLFVGALIIIVLVIVIFVTWVQQASRRVPIQYTRRASGAPDSSYLPLKVNVAGVIPVIFASSFIATPQTILMAFANNHSQDTWYQVLSDVFNMQTTDGAILYTFLIVVFTFFYAFVQVNPEKLAENLQKQGSYIPGVWPGHETQSYVSQLLIRLSVVGSLFLGLVSLIPLLAQDFWNLDESIGLGGTSLLIVVGVAIEIISQIDGLMMKREYVGFIRDPEQVK</sequence>
<keyword evidence="6 10" id="KW-1133">Transmembrane helix</keyword>
<feature type="transmembrane region" description="Helical" evidence="10">
    <location>
        <begin position="146"/>
        <end position="167"/>
    </location>
</feature>
<evidence type="ECO:0000256" key="7">
    <source>
        <dbReference type="ARBA" id="ARBA00023010"/>
    </source>
</evidence>
<dbReference type="OrthoDB" id="9809248at2"/>
<dbReference type="EMBL" id="JQBR01000006">
    <property type="protein sequence ID" value="KRN66016.1"/>
    <property type="molecule type" value="Genomic_DNA"/>
</dbReference>
<dbReference type="PANTHER" id="PTHR10906">
    <property type="entry name" value="SECY/SEC61-ALPHA FAMILY MEMBER"/>
    <property type="match status" value="1"/>
</dbReference>
<dbReference type="FunFam" id="1.10.3370.10:FF:000001">
    <property type="entry name" value="Preprotein translocase subunit SecY"/>
    <property type="match status" value="1"/>
</dbReference>
<keyword evidence="15" id="KW-1185">Reference proteome</keyword>
<dbReference type="PROSITE" id="PS00756">
    <property type="entry name" value="SECY_2"/>
    <property type="match status" value="1"/>
</dbReference>